<dbReference type="GO" id="GO:0005886">
    <property type="term" value="C:plasma membrane"/>
    <property type="evidence" value="ECO:0007669"/>
    <property type="project" value="UniProtKB-SubCell"/>
</dbReference>
<accession>A0A366E7H9</accession>
<comment type="caution">
    <text evidence="7">The sequence shown here is derived from an EMBL/GenBank/DDBJ whole genome shotgun (WGS) entry which is preliminary data.</text>
</comment>
<evidence type="ECO:0000313" key="7">
    <source>
        <dbReference type="EMBL" id="RBO97454.1"/>
    </source>
</evidence>
<dbReference type="GO" id="GO:0016887">
    <property type="term" value="F:ATP hydrolysis activity"/>
    <property type="evidence" value="ECO:0007669"/>
    <property type="project" value="InterPro"/>
</dbReference>
<dbReference type="SMART" id="SM00382">
    <property type="entry name" value="AAA"/>
    <property type="match status" value="1"/>
</dbReference>
<dbReference type="InterPro" id="IPR003439">
    <property type="entry name" value="ABC_transporter-like_ATP-bd"/>
</dbReference>
<dbReference type="AlphaFoldDB" id="A0A366E7H9"/>
<dbReference type="Proteomes" id="UP000252893">
    <property type="component" value="Unassembled WGS sequence"/>
</dbReference>
<dbReference type="GO" id="GO:0055085">
    <property type="term" value="P:transmembrane transport"/>
    <property type="evidence" value="ECO:0007669"/>
    <property type="project" value="UniProtKB-ARBA"/>
</dbReference>
<protein>
    <submittedName>
        <fullName evidence="7">Peptide/nickel transport system ATP-binding protein</fullName>
    </submittedName>
</protein>
<dbReference type="EMBL" id="QNRH01000002">
    <property type="protein sequence ID" value="RBO97454.1"/>
    <property type="molecule type" value="Genomic_DNA"/>
</dbReference>
<comment type="similarity">
    <text evidence="2">Belongs to the ABC transporter superfamily.</text>
</comment>
<dbReference type="SUPFAM" id="SSF52540">
    <property type="entry name" value="P-loop containing nucleoside triphosphate hydrolases"/>
    <property type="match status" value="1"/>
</dbReference>
<sequence>MKEVLQIAGLNKAFGKDPSKGLKNINLTLHAGETLALVGRSGSGKSTLARLIMRLNEPDSGKIILSGTDITALQGSALREKRAAFQMVFQDSLAAFNPRHTISQILRVALVLHGSQQHTNQQIAEVLQRVGLTADMADRYPRELSGGQRQRVAIARALLCKPDLIVMDEPVSALDVSVRARILNLLADLQRENGIAYLFISHDLALVRAFCERMLVLHEGEIVEHGVPDEVLQNPQTEPTRELVDAVPKLITEFCKS</sequence>
<dbReference type="CDD" id="cd03257">
    <property type="entry name" value="ABC_NikE_OppD_transporters"/>
    <property type="match status" value="1"/>
</dbReference>
<keyword evidence="8" id="KW-1185">Reference proteome</keyword>
<evidence type="ECO:0000256" key="5">
    <source>
        <dbReference type="ARBA" id="ARBA00022840"/>
    </source>
</evidence>
<keyword evidence="4" id="KW-0547">Nucleotide-binding</keyword>
<keyword evidence="3" id="KW-0813">Transport</keyword>
<organism evidence="7 8">
    <name type="scientific">Pseudochrobactrum asaccharolyticum</name>
    <dbReference type="NCBI Taxonomy" id="354351"/>
    <lineage>
        <taxon>Bacteria</taxon>
        <taxon>Pseudomonadati</taxon>
        <taxon>Pseudomonadota</taxon>
        <taxon>Alphaproteobacteria</taxon>
        <taxon>Hyphomicrobiales</taxon>
        <taxon>Brucellaceae</taxon>
        <taxon>Pseudochrobactrum</taxon>
    </lineage>
</organism>
<dbReference type="PANTHER" id="PTHR43776:SF7">
    <property type="entry name" value="D,D-DIPEPTIDE TRANSPORT ATP-BINDING PROTEIN DDPF-RELATED"/>
    <property type="match status" value="1"/>
</dbReference>
<evidence type="ECO:0000256" key="3">
    <source>
        <dbReference type="ARBA" id="ARBA00022448"/>
    </source>
</evidence>
<dbReference type="Gene3D" id="3.40.50.300">
    <property type="entry name" value="P-loop containing nucleotide triphosphate hydrolases"/>
    <property type="match status" value="1"/>
</dbReference>
<evidence type="ECO:0000256" key="1">
    <source>
        <dbReference type="ARBA" id="ARBA00004533"/>
    </source>
</evidence>
<comment type="subcellular location">
    <subcellularLocation>
        <location evidence="1">Cell inner membrane</location>
    </subcellularLocation>
</comment>
<dbReference type="Pfam" id="PF00005">
    <property type="entry name" value="ABC_tran"/>
    <property type="match status" value="1"/>
</dbReference>
<reference evidence="7 8" key="1">
    <citation type="submission" date="2018-06" db="EMBL/GenBank/DDBJ databases">
        <title>Genomic Encyclopedia of Type Strains, Phase IV (KMG-IV): sequencing the most valuable type-strain genomes for metagenomic binning, comparative biology and taxonomic classification.</title>
        <authorList>
            <person name="Goeker M."/>
        </authorList>
    </citation>
    <scope>NUCLEOTIDE SEQUENCE [LARGE SCALE GENOMIC DNA]</scope>
    <source>
        <strain evidence="7 8">DSM 25619</strain>
    </source>
</reference>
<dbReference type="InterPro" id="IPR027417">
    <property type="entry name" value="P-loop_NTPase"/>
</dbReference>
<evidence type="ECO:0000256" key="2">
    <source>
        <dbReference type="ARBA" id="ARBA00005417"/>
    </source>
</evidence>
<dbReference type="InterPro" id="IPR017871">
    <property type="entry name" value="ABC_transporter-like_CS"/>
</dbReference>
<keyword evidence="5 7" id="KW-0067">ATP-binding</keyword>
<evidence type="ECO:0000313" key="8">
    <source>
        <dbReference type="Proteomes" id="UP000252893"/>
    </source>
</evidence>
<dbReference type="GO" id="GO:0005524">
    <property type="term" value="F:ATP binding"/>
    <property type="evidence" value="ECO:0007669"/>
    <property type="project" value="UniProtKB-KW"/>
</dbReference>
<feature type="domain" description="ABC transporter" evidence="6">
    <location>
        <begin position="5"/>
        <end position="244"/>
    </location>
</feature>
<evidence type="ECO:0000259" key="6">
    <source>
        <dbReference type="PROSITE" id="PS50893"/>
    </source>
</evidence>
<dbReference type="OrthoDB" id="9784450at2"/>
<dbReference type="InterPro" id="IPR050319">
    <property type="entry name" value="ABC_transp_ATP-bind"/>
</dbReference>
<proteinExistence type="inferred from homology"/>
<dbReference type="PROSITE" id="PS50893">
    <property type="entry name" value="ABC_TRANSPORTER_2"/>
    <property type="match status" value="1"/>
</dbReference>
<dbReference type="RefSeq" id="WP_113943469.1">
    <property type="nucleotide sequence ID" value="NZ_JBHEEG010000002.1"/>
</dbReference>
<evidence type="ECO:0000256" key="4">
    <source>
        <dbReference type="ARBA" id="ARBA00022741"/>
    </source>
</evidence>
<gene>
    <name evidence="7" type="ORF">DFR47_102236</name>
</gene>
<dbReference type="PROSITE" id="PS00211">
    <property type="entry name" value="ABC_TRANSPORTER_1"/>
    <property type="match status" value="1"/>
</dbReference>
<dbReference type="PANTHER" id="PTHR43776">
    <property type="entry name" value="TRANSPORT ATP-BINDING PROTEIN"/>
    <property type="match status" value="1"/>
</dbReference>
<dbReference type="InterPro" id="IPR003593">
    <property type="entry name" value="AAA+_ATPase"/>
</dbReference>
<name>A0A366E7H9_9HYPH</name>